<keyword evidence="3" id="KW-0378">Hydrolase</keyword>
<dbReference type="RefSeq" id="WP_188953811.1">
    <property type="nucleotide sequence ID" value="NZ_BMQW01000002.1"/>
</dbReference>
<evidence type="ECO:0000313" key="6">
    <source>
        <dbReference type="EMBL" id="GGP78977.1"/>
    </source>
</evidence>
<dbReference type="Gene3D" id="2.40.50.140">
    <property type="entry name" value="Nucleic acid-binding proteins"/>
    <property type="match status" value="1"/>
</dbReference>
<dbReference type="EMBL" id="BMQW01000002">
    <property type="protein sequence ID" value="GGP78977.1"/>
    <property type="molecule type" value="Genomic_DNA"/>
</dbReference>
<dbReference type="Gene3D" id="3.40.50.300">
    <property type="entry name" value="P-loop containing nucleotide triphosphate hydrolases"/>
    <property type="match status" value="1"/>
</dbReference>
<dbReference type="Proteomes" id="UP000654004">
    <property type="component" value="Unassembled WGS sequence"/>
</dbReference>
<reference evidence="7" key="1">
    <citation type="journal article" date="2019" name="Int. J. Syst. Evol. Microbiol.">
        <title>The Global Catalogue of Microorganisms (GCM) 10K type strain sequencing project: providing services to taxonomists for standard genome sequencing and annotation.</title>
        <authorList>
            <consortium name="The Broad Institute Genomics Platform"/>
            <consortium name="The Broad Institute Genome Sequencing Center for Infectious Disease"/>
            <person name="Wu L."/>
            <person name="Ma J."/>
        </authorList>
    </citation>
    <scope>NUCLEOTIDE SEQUENCE [LARGE SCALE GENOMIC DNA]</scope>
    <source>
        <strain evidence="7">JCM 32305</strain>
    </source>
</reference>
<accession>A0ABQ2QHN7</accession>
<keyword evidence="4" id="KW-0862">Zinc</keyword>
<sequence>MNKTETNYQEVIIGLVAPIGVDLDKVIAKLTESINRFNFISEVVQVSNLPNILNGNTGSLKRNELDSTSISMGSIREENANNDYCLEIFSSLVIKHLKNNRVINNKCKVYILDSLKRPEEIERLKQVYGKCFYTIGVTSPYEDRLKQKTIETDDPELAKKMVDEDFDKQAKKYNKYGNQTNKAFQLSDLFLNLSEDNSKIVFSYLERFVDLIFGAPIVTPTPDEHSMFLAYMSSLRSADLSRQVGSAIANEHNDIIAMGSNDVPRFGGGHYWPDIPYIAYDGTAEPKDFEDKRDYTLGGDKNAEEKDKIINEIIQSLQDKVPNLESEELFKLIDSTRLGDITEFGRAVHAEMSALMSAARNGIPVNRATMYCTTYPCHNCAKHIVASGIDKVFYIEPYPKSKAIELHNDSITDTETTCNNKVKFVAFTGIGPKRYQDLFSMKLGDGTPITRKENSQSIIFDRHKDTQLRVKVNILITELNENEYINTLTNLIIPKPSIPDNKTIESTIKFFHKKGGYGCINAFTEHENDYFFRVTNLHNKSDEKLISNDTKVSFKVVKGKKEGVLFADEITFIQ</sequence>
<dbReference type="SUPFAM" id="SSF53927">
    <property type="entry name" value="Cytidine deaminase-like"/>
    <property type="match status" value="1"/>
</dbReference>
<evidence type="ECO:0000256" key="2">
    <source>
        <dbReference type="ARBA" id="ARBA00022723"/>
    </source>
</evidence>
<evidence type="ECO:0000313" key="7">
    <source>
        <dbReference type="Proteomes" id="UP000654004"/>
    </source>
</evidence>
<dbReference type="NCBIfam" id="NF041025">
    <property type="entry name" value="antiphage_deaminase"/>
    <property type="match status" value="1"/>
</dbReference>
<name>A0ABQ2QHN7_9GAMM</name>
<organism evidence="6 7">
    <name type="scientific">Shewanella ulleungensis</name>
    <dbReference type="NCBI Taxonomy" id="2282699"/>
    <lineage>
        <taxon>Bacteria</taxon>
        <taxon>Pseudomonadati</taxon>
        <taxon>Pseudomonadota</taxon>
        <taxon>Gammaproteobacteria</taxon>
        <taxon>Alteromonadales</taxon>
        <taxon>Shewanellaceae</taxon>
        <taxon>Shewanella</taxon>
    </lineage>
</organism>
<evidence type="ECO:0000256" key="3">
    <source>
        <dbReference type="ARBA" id="ARBA00022801"/>
    </source>
</evidence>
<evidence type="ECO:0000256" key="4">
    <source>
        <dbReference type="ARBA" id="ARBA00022833"/>
    </source>
</evidence>
<dbReference type="InterPro" id="IPR012340">
    <property type="entry name" value="NA-bd_OB-fold"/>
</dbReference>
<dbReference type="Gene3D" id="3.40.140.10">
    <property type="entry name" value="Cytidine Deaminase, domain 2"/>
    <property type="match status" value="1"/>
</dbReference>
<dbReference type="PANTHER" id="PTHR11086">
    <property type="entry name" value="DEOXYCYTIDYLATE DEAMINASE-RELATED"/>
    <property type="match status" value="1"/>
</dbReference>
<proteinExistence type="inferred from homology"/>
<dbReference type="Pfam" id="PF00383">
    <property type="entry name" value="dCMP_cyt_deam_1"/>
    <property type="match status" value="1"/>
</dbReference>
<comment type="caution">
    <text evidence="6">The sequence shown here is derived from an EMBL/GenBank/DDBJ whole genome shotgun (WGS) entry which is preliminary data.</text>
</comment>
<evidence type="ECO:0000259" key="5">
    <source>
        <dbReference type="PROSITE" id="PS51747"/>
    </source>
</evidence>
<dbReference type="InterPro" id="IPR015517">
    <property type="entry name" value="dCMP_deaminase-rel"/>
</dbReference>
<keyword evidence="7" id="KW-1185">Reference proteome</keyword>
<evidence type="ECO:0000256" key="1">
    <source>
        <dbReference type="ARBA" id="ARBA00006576"/>
    </source>
</evidence>
<dbReference type="InterPro" id="IPR016192">
    <property type="entry name" value="APOBEC/CMP_deaminase_Zn-bd"/>
</dbReference>
<gene>
    <name evidence="6" type="ORF">GCM10009410_09120</name>
</gene>
<comment type="similarity">
    <text evidence="1">Belongs to the cytidine and deoxycytidylate deaminase family.</text>
</comment>
<dbReference type="InterPro" id="IPR016193">
    <property type="entry name" value="Cytidine_deaminase-like"/>
</dbReference>
<dbReference type="InterPro" id="IPR027417">
    <property type="entry name" value="P-loop_NTPase"/>
</dbReference>
<dbReference type="PROSITE" id="PS51747">
    <property type="entry name" value="CYT_DCMP_DEAMINASES_2"/>
    <property type="match status" value="1"/>
</dbReference>
<feature type="domain" description="CMP/dCMP-type deaminase" evidence="5">
    <location>
        <begin position="221"/>
        <end position="414"/>
    </location>
</feature>
<dbReference type="InterPro" id="IPR002125">
    <property type="entry name" value="CMP_dCMP_dom"/>
</dbReference>
<keyword evidence="2" id="KW-0479">Metal-binding</keyword>
<dbReference type="PROSITE" id="PS00903">
    <property type="entry name" value="CYT_DCMP_DEAMINASES_1"/>
    <property type="match status" value="1"/>
</dbReference>
<dbReference type="PANTHER" id="PTHR11086:SF18">
    <property type="entry name" value="DEOXYCYTIDYLATE DEAMINASE"/>
    <property type="match status" value="1"/>
</dbReference>
<protein>
    <submittedName>
        <fullName evidence="6">Deoxycytidylate deaminase</fullName>
    </submittedName>
</protein>